<dbReference type="PaxDb" id="8022-A0A060Y4B4"/>
<keyword evidence="4" id="KW-0547">Nucleotide-binding</keyword>
<evidence type="ECO:0000256" key="2">
    <source>
        <dbReference type="ARBA" id="ARBA00022527"/>
    </source>
</evidence>
<dbReference type="SUPFAM" id="SSF56112">
    <property type="entry name" value="Protein kinase-like (PK-like)"/>
    <property type="match status" value="1"/>
</dbReference>
<evidence type="ECO:0000256" key="3">
    <source>
        <dbReference type="ARBA" id="ARBA00022679"/>
    </source>
</evidence>
<dbReference type="Proteomes" id="UP000193380">
    <property type="component" value="Unassembled WGS sequence"/>
</dbReference>
<dbReference type="STRING" id="8022.A0A060Y4B4"/>
<keyword evidence="7" id="KW-0732">Signal</keyword>
<evidence type="ECO:0000313" key="8">
    <source>
        <dbReference type="EMBL" id="CDQ86728.1"/>
    </source>
</evidence>
<feature type="chain" id="PRO_5001591692" description="Protein kinase domain-containing protein" evidence="7">
    <location>
        <begin position="23"/>
        <end position="252"/>
    </location>
</feature>
<reference evidence="8" key="1">
    <citation type="journal article" date="2014" name="Nat. Commun.">
        <title>The rainbow trout genome provides novel insights into evolution after whole-genome duplication in vertebrates.</title>
        <authorList>
            <person name="Berthelot C."/>
            <person name="Brunet F."/>
            <person name="Chalopin D."/>
            <person name="Juanchich A."/>
            <person name="Bernard M."/>
            <person name="Noel B."/>
            <person name="Bento P."/>
            <person name="Da Silva C."/>
            <person name="Labadie K."/>
            <person name="Alberti A."/>
            <person name="Aury J.M."/>
            <person name="Louis A."/>
            <person name="Dehais P."/>
            <person name="Bardou P."/>
            <person name="Montfort J."/>
            <person name="Klopp C."/>
            <person name="Cabau C."/>
            <person name="Gaspin C."/>
            <person name="Thorgaard G.H."/>
            <person name="Boussaha M."/>
            <person name="Quillet E."/>
            <person name="Guyomard R."/>
            <person name="Galiana D."/>
            <person name="Bobe J."/>
            <person name="Volff J.N."/>
            <person name="Genet C."/>
            <person name="Wincker P."/>
            <person name="Jaillon O."/>
            <person name="Roest Crollius H."/>
            <person name="Guiguen Y."/>
        </authorList>
    </citation>
    <scope>NUCLEOTIDE SEQUENCE [LARGE SCALE GENOMIC DNA]</scope>
</reference>
<reference evidence="8" key="2">
    <citation type="submission" date="2014-03" db="EMBL/GenBank/DDBJ databases">
        <authorList>
            <person name="Genoscope - CEA"/>
        </authorList>
    </citation>
    <scope>NUCLEOTIDE SEQUENCE</scope>
</reference>
<proteinExistence type="inferred from homology"/>
<organism evidence="8 9">
    <name type="scientific">Oncorhynchus mykiss</name>
    <name type="common">Rainbow trout</name>
    <name type="synonym">Salmo gairdneri</name>
    <dbReference type="NCBI Taxonomy" id="8022"/>
    <lineage>
        <taxon>Eukaryota</taxon>
        <taxon>Metazoa</taxon>
        <taxon>Chordata</taxon>
        <taxon>Craniata</taxon>
        <taxon>Vertebrata</taxon>
        <taxon>Euteleostomi</taxon>
        <taxon>Actinopterygii</taxon>
        <taxon>Neopterygii</taxon>
        <taxon>Teleostei</taxon>
        <taxon>Protacanthopterygii</taxon>
        <taxon>Salmoniformes</taxon>
        <taxon>Salmonidae</taxon>
        <taxon>Salmoninae</taxon>
        <taxon>Oncorhynchus</taxon>
    </lineage>
</organism>
<dbReference type="GO" id="GO:0004674">
    <property type="term" value="F:protein serine/threonine kinase activity"/>
    <property type="evidence" value="ECO:0007669"/>
    <property type="project" value="UniProtKB-KW"/>
</dbReference>
<dbReference type="PANTHER" id="PTHR24349">
    <property type="entry name" value="SERINE/THREONINE-PROTEIN KINASE"/>
    <property type="match status" value="1"/>
</dbReference>
<evidence type="ECO:0000256" key="5">
    <source>
        <dbReference type="ARBA" id="ARBA00022777"/>
    </source>
</evidence>
<accession>A0A060Y4B4</accession>
<evidence type="ECO:0000256" key="7">
    <source>
        <dbReference type="SAM" id="SignalP"/>
    </source>
</evidence>
<keyword evidence="5" id="KW-0418">Kinase</keyword>
<comment type="similarity">
    <text evidence="1">Belongs to the protein kinase superfamily. CAMK Ser/Thr protein kinase family.</text>
</comment>
<feature type="signal peptide" evidence="7">
    <location>
        <begin position="1"/>
        <end position="22"/>
    </location>
</feature>
<evidence type="ECO:0008006" key="10">
    <source>
        <dbReference type="Google" id="ProtNLM"/>
    </source>
</evidence>
<gene>
    <name evidence="8" type="ORF">GSONMT00056997001</name>
</gene>
<evidence type="ECO:0000256" key="4">
    <source>
        <dbReference type="ARBA" id="ARBA00022741"/>
    </source>
</evidence>
<protein>
    <recommendedName>
        <fullName evidence="10">Protein kinase domain-containing protein</fullName>
    </recommendedName>
</protein>
<sequence>MMLLCFSWQCGSFSWFFHDAVVFDLNLVVLLRQPAVQGLGLAGQQTRLCLLGVLQWDLTFHNVQWDRAGLLFLLQNTLFESIQEGKYEFPEKDWAHISSSAKDLISKLLVRDAKNRLSAGQVLQHPWVQGGFSDTLPTSILHQRNSAKDLTFFAGKAVAMNRQLAEQAVMEEQQQLDEAPMVITASSAAMHLSPPSNSKLAKRRQRGSLLKTGPVSASELSQLLTPLVITSSSNETSHFKLLFQKEKSFLNI</sequence>
<keyword evidence="3" id="KW-0808">Transferase</keyword>
<keyword evidence="2" id="KW-0723">Serine/threonine-protein kinase</keyword>
<dbReference type="InterPro" id="IPR050205">
    <property type="entry name" value="CDPK_Ser/Thr_kinases"/>
</dbReference>
<keyword evidence="6" id="KW-0067">ATP-binding</keyword>
<dbReference type="GO" id="GO:0005524">
    <property type="term" value="F:ATP binding"/>
    <property type="evidence" value="ECO:0007669"/>
    <property type="project" value="UniProtKB-KW"/>
</dbReference>
<dbReference type="AlphaFoldDB" id="A0A060Y4B4"/>
<evidence type="ECO:0000313" key="9">
    <source>
        <dbReference type="Proteomes" id="UP000193380"/>
    </source>
</evidence>
<evidence type="ECO:0000256" key="1">
    <source>
        <dbReference type="ARBA" id="ARBA00006692"/>
    </source>
</evidence>
<dbReference type="EMBL" id="FR907454">
    <property type="protein sequence ID" value="CDQ86728.1"/>
    <property type="molecule type" value="Genomic_DNA"/>
</dbReference>
<name>A0A060Y4B4_ONCMY</name>
<dbReference type="InterPro" id="IPR011009">
    <property type="entry name" value="Kinase-like_dom_sf"/>
</dbReference>
<dbReference type="Gene3D" id="1.10.510.10">
    <property type="entry name" value="Transferase(Phosphotransferase) domain 1"/>
    <property type="match status" value="1"/>
</dbReference>
<evidence type="ECO:0000256" key="6">
    <source>
        <dbReference type="ARBA" id="ARBA00022840"/>
    </source>
</evidence>